<sequence>MYYLNEPIIEQRSDQPYVGIAARVSTGTEEASELAAEILEWLRNHKESAAGRPFIRFWCAEEDGQRLIEVGIPTERLLREDHRVVTGYLPGGAFVHAVHHGPPSELWESSEWLIDWIEKEGLAAALRYEGETKIWDGHFAFFVTDPIEKKMRDAWTLELYILLLGDHAA</sequence>
<accession>A0ABV9MAE7</accession>
<proteinExistence type="predicted"/>
<dbReference type="EMBL" id="JBHSGL010000005">
    <property type="protein sequence ID" value="MFC4712806.1"/>
    <property type="molecule type" value="Genomic_DNA"/>
</dbReference>
<reference evidence="3" key="1">
    <citation type="journal article" date="2019" name="Int. J. Syst. Evol. Microbiol.">
        <title>The Global Catalogue of Microorganisms (GCM) 10K type strain sequencing project: providing services to taxonomists for standard genome sequencing and annotation.</title>
        <authorList>
            <consortium name="The Broad Institute Genomics Platform"/>
            <consortium name="The Broad Institute Genome Sequencing Center for Infectious Disease"/>
            <person name="Wu L."/>
            <person name="Ma J."/>
        </authorList>
    </citation>
    <scope>NUCLEOTIDE SEQUENCE [LARGE SCALE GENOMIC DNA]</scope>
    <source>
        <strain evidence="3">CGMCC 1.12151</strain>
    </source>
</reference>
<evidence type="ECO:0000259" key="1">
    <source>
        <dbReference type="Pfam" id="PF06445"/>
    </source>
</evidence>
<dbReference type="Proteomes" id="UP001595932">
    <property type="component" value="Unassembled WGS sequence"/>
</dbReference>
<gene>
    <name evidence="2" type="ORF">ACFO5U_08050</name>
</gene>
<dbReference type="RefSeq" id="WP_377278246.1">
    <property type="nucleotide sequence ID" value="NZ_JBHSGL010000005.1"/>
</dbReference>
<evidence type="ECO:0000313" key="3">
    <source>
        <dbReference type="Proteomes" id="UP001595932"/>
    </source>
</evidence>
<dbReference type="Pfam" id="PF06445">
    <property type="entry name" value="GyrI-like"/>
    <property type="match status" value="1"/>
</dbReference>
<dbReference type="Gene3D" id="3.20.80.10">
    <property type="entry name" value="Regulatory factor, effector binding domain"/>
    <property type="match status" value="1"/>
</dbReference>
<name>A0ABV9MAE7_9BACL</name>
<dbReference type="InterPro" id="IPR029442">
    <property type="entry name" value="GyrI-like"/>
</dbReference>
<protein>
    <submittedName>
        <fullName evidence="2">GyrI-like domain-containing protein</fullName>
    </submittedName>
</protein>
<dbReference type="InterPro" id="IPR011256">
    <property type="entry name" value="Reg_factor_effector_dom_sf"/>
</dbReference>
<dbReference type="SUPFAM" id="SSF55136">
    <property type="entry name" value="Probable bacterial effector-binding domain"/>
    <property type="match status" value="1"/>
</dbReference>
<feature type="domain" description="GyrI-like small molecule binding" evidence="1">
    <location>
        <begin position="6"/>
        <end position="125"/>
    </location>
</feature>
<comment type="caution">
    <text evidence="2">The sequence shown here is derived from an EMBL/GenBank/DDBJ whole genome shotgun (WGS) entry which is preliminary data.</text>
</comment>
<organism evidence="2 3">
    <name type="scientific">Planococcus dechangensis</name>
    <dbReference type="NCBI Taxonomy" id="1176255"/>
    <lineage>
        <taxon>Bacteria</taxon>
        <taxon>Bacillati</taxon>
        <taxon>Bacillota</taxon>
        <taxon>Bacilli</taxon>
        <taxon>Bacillales</taxon>
        <taxon>Caryophanaceae</taxon>
        <taxon>Planococcus</taxon>
    </lineage>
</organism>
<keyword evidence="3" id="KW-1185">Reference proteome</keyword>
<evidence type="ECO:0000313" key="2">
    <source>
        <dbReference type="EMBL" id="MFC4712806.1"/>
    </source>
</evidence>